<protein>
    <submittedName>
        <fullName evidence="6">AraC family transcriptional regulator</fullName>
    </submittedName>
</protein>
<dbReference type="PROSITE" id="PS01124">
    <property type="entry name" value="HTH_ARAC_FAMILY_2"/>
    <property type="match status" value="1"/>
</dbReference>
<evidence type="ECO:0000256" key="1">
    <source>
        <dbReference type="ARBA" id="ARBA00023015"/>
    </source>
</evidence>
<dbReference type="EMBL" id="CP130953">
    <property type="protein sequence ID" value="WLF47308.1"/>
    <property type="molecule type" value="Genomic_DNA"/>
</dbReference>
<evidence type="ECO:0000313" key="6">
    <source>
        <dbReference type="EMBL" id="WLF47308.1"/>
    </source>
</evidence>
<dbReference type="Proteomes" id="UP001231166">
    <property type="component" value="Chromosome"/>
</dbReference>
<keyword evidence="1" id="KW-0805">Transcription regulation</keyword>
<dbReference type="SUPFAM" id="SSF46689">
    <property type="entry name" value="Homeodomain-like"/>
    <property type="match status" value="2"/>
</dbReference>
<evidence type="ECO:0000313" key="8">
    <source>
        <dbReference type="Proteomes" id="UP001231166"/>
    </source>
</evidence>
<organism evidence="6 8">
    <name type="scientific">Rhodococcus opacus</name>
    <name type="common">Nocardia opaca</name>
    <dbReference type="NCBI Taxonomy" id="37919"/>
    <lineage>
        <taxon>Bacteria</taxon>
        <taxon>Bacillati</taxon>
        <taxon>Actinomycetota</taxon>
        <taxon>Actinomycetes</taxon>
        <taxon>Mycobacteriales</taxon>
        <taxon>Nocardiaceae</taxon>
        <taxon>Rhodococcus</taxon>
    </lineage>
</organism>
<keyword evidence="7" id="KW-1185">Reference proteome</keyword>
<dbReference type="GO" id="GO:0003700">
    <property type="term" value="F:DNA-binding transcription factor activity"/>
    <property type="evidence" value="ECO:0007669"/>
    <property type="project" value="InterPro"/>
</dbReference>
<dbReference type="GO" id="GO:0043565">
    <property type="term" value="F:sequence-specific DNA binding"/>
    <property type="evidence" value="ECO:0007669"/>
    <property type="project" value="InterPro"/>
</dbReference>
<accession>A0AAX3YDJ0</accession>
<sequence length="351" mass="39684">MGEHRRHTVDDDAEWVRAAMTGPLARHRLLSTADVDEFCSRASQILSVHDIHRTNALDTAPFRGQVRATSVGDVQFVYLEQGVDMDVDILERLDYYDVMLAYSGTNEITCSDRLSKVGAAHGALLSPRMRARMRMDADYRQMHLRIDQHVLNQRLENLLGRPPHDPVIFDLTMDLSSPRLSTWMSSLRLLIHDLDKEDGLTRHLLAATSWQDMLLTGLLVSHPHSYSAALHEQDHPRVHRRTFKQALDFCDEHLADPVTVGDIARHVGISARSLQRAFQEELGTSPTRYLQSLRLAQARQDLLEMDPASPESVTQIAHRWGFVHLSRFAAAYRKRYGEAPSATAMRVVAGG</sequence>
<dbReference type="InterPro" id="IPR009057">
    <property type="entry name" value="Homeodomain-like_sf"/>
</dbReference>
<dbReference type="InterPro" id="IPR018060">
    <property type="entry name" value="HTH_AraC"/>
</dbReference>
<dbReference type="InterPro" id="IPR035418">
    <property type="entry name" value="AraC-bd_2"/>
</dbReference>
<evidence type="ECO:0000259" key="4">
    <source>
        <dbReference type="PROSITE" id="PS01124"/>
    </source>
</evidence>
<evidence type="ECO:0000256" key="2">
    <source>
        <dbReference type="ARBA" id="ARBA00023125"/>
    </source>
</evidence>
<evidence type="ECO:0000313" key="5">
    <source>
        <dbReference type="EMBL" id="MCZ4583586.1"/>
    </source>
</evidence>
<gene>
    <name evidence="5" type="ORF">O4328_07770</name>
    <name evidence="6" type="ORF">Q5707_36600</name>
</gene>
<name>A0AAX3YDJ0_RHOOP</name>
<dbReference type="SMART" id="SM00342">
    <property type="entry name" value="HTH_ARAC"/>
    <property type="match status" value="1"/>
</dbReference>
<evidence type="ECO:0000256" key="3">
    <source>
        <dbReference type="ARBA" id="ARBA00023163"/>
    </source>
</evidence>
<dbReference type="Proteomes" id="UP001066327">
    <property type="component" value="Unassembled WGS sequence"/>
</dbReference>
<dbReference type="RefSeq" id="WP_133985785.1">
    <property type="nucleotide sequence ID" value="NZ_CP095403.1"/>
</dbReference>
<keyword evidence="2" id="KW-0238">DNA-binding</keyword>
<evidence type="ECO:0000313" key="7">
    <source>
        <dbReference type="Proteomes" id="UP001066327"/>
    </source>
</evidence>
<dbReference type="Pfam" id="PF12833">
    <property type="entry name" value="HTH_18"/>
    <property type="match status" value="1"/>
</dbReference>
<dbReference type="InterPro" id="IPR050204">
    <property type="entry name" value="AraC_XylS_family_regulators"/>
</dbReference>
<dbReference type="Pfam" id="PF14525">
    <property type="entry name" value="AraC_binding_2"/>
    <property type="match status" value="1"/>
</dbReference>
<dbReference type="Gene3D" id="1.10.10.60">
    <property type="entry name" value="Homeodomain-like"/>
    <property type="match status" value="1"/>
</dbReference>
<dbReference type="PANTHER" id="PTHR46796:SF12">
    <property type="entry name" value="HTH-TYPE DNA-BINDING TRANSCRIPTIONAL ACTIVATOR EUTR"/>
    <property type="match status" value="1"/>
</dbReference>
<keyword evidence="3" id="KW-0804">Transcription</keyword>
<proteinExistence type="predicted"/>
<reference evidence="5" key="1">
    <citation type="submission" date="2022-12" db="EMBL/GenBank/DDBJ databases">
        <authorList>
            <person name="Krivoruchko A.V."/>
            <person name="Elkin A."/>
        </authorList>
    </citation>
    <scope>NUCLEOTIDE SEQUENCE</scope>
    <source>
        <strain evidence="5">IEGM 249</strain>
    </source>
</reference>
<dbReference type="EMBL" id="JAPWIS010000003">
    <property type="protein sequence ID" value="MCZ4583586.1"/>
    <property type="molecule type" value="Genomic_DNA"/>
</dbReference>
<feature type="domain" description="HTH araC/xylS-type" evidence="4">
    <location>
        <begin position="244"/>
        <end position="346"/>
    </location>
</feature>
<reference evidence="6" key="2">
    <citation type="submission" date="2023-07" db="EMBL/GenBank/DDBJ databases">
        <title>Genomic analysis of Rhodococcus opacus VOC-14 with glycol ethers degradation activity.</title>
        <authorList>
            <person name="Narkevich D.A."/>
            <person name="Hlushen A.M."/>
            <person name="Akhremchuk A.E."/>
            <person name="Sikolenko M.A."/>
            <person name="Valentovich L.N."/>
        </authorList>
    </citation>
    <scope>NUCLEOTIDE SEQUENCE</scope>
    <source>
        <strain evidence="6">VOC-14</strain>
    </source>
</reference>
<dbReference type="AlphaFoldDB" id="A0AAX3YDJ0"/>
<dbReference type="PANTHER" id="PTHR46796">
    <property type="entry name" value="HTH-TYPE TRANSCRIPTIONAL ACTIVATOR RHAS-RELATED"/>
    <property type="match status" value="1"/>
</dbReference>